<feature type="compositionally biased region" description="Polar residues" evidence="12">
    <location>
        <begin position="386"/>
        <end position="407"/>
    </location>
</feature>
<dbReference type="InterPro" id="IPR036388">
    <property type="entry name" value="WH-like_DNA-bd_sf"/>
</dbReference>
<comment type="subcellular location">
    <subcellularLocation>
        <location evidence="1">Nucleus</location>
    </subcellularLocation>
</comment>
<feature type="domain" description="Helicase ATP-binding" evidence="14">
    <location>
        <begin position="555"/>
        <end position="734"/>
    </location>
</feature>
<feature type="domain" description="Helicase C-terminal" evidence="15">
    <location>
        <begin position="756"/>
        <end position="905"/>
    </location>
</feature>
<keyword evidence="7" id="KW-0238">DNA-binding</keyword>
<feature type="compositionally biased region" description="Basic residues" evidence="12">
    <location>
        <begin position="1151"/>
        <end position="1161"/>
    </location>
</feature>
<evidence type="ECO:0000256" key="2">
    <source>
        <dbReference type="ARBA" id="ARBA00005446"/>
    </source>
</evidence>
<dbReference type="InterPro" id="IPR014001">
    <property type="entry name" value="Helicase_ATP-bd"/>
</dbReference>
<dbReference type="InterPro" id="IPR044876">
    <property type="entry name" value="HRDC_dom_sf"/>
</dbReference>
<gene>
    <name evidence="16" type="ORF">K437DRAFT_116246</name>
</gene>
<dbReference type="GO" id="GO:0005737">
    <property type="term" value="C:cytoplasm"/>
    <property type="evidence" value="ECO:0007669"/>
    <property type="project" value="TreeGrafter"/>
</dbReference>
<feature type="compositionally biased region" description="Acidic residues" evidence="12">
    <location>
        <begin position="44"/>
        <end position="55"/>
    </location>
</feature>
<dbReference type="CDD" id="cd18794">
    <property type="entry name" value="SF2_C_RecQ"/>
    <property type="match status" value="1"/>
</dbReference>
<feature type="compositionally biased region" description="Polar residues" evidence="12">
    <location>
        <begin position="1397"/>
        <end position="1420"/>
    </location>
</feature>
<evidence type="ECO:0000256" key="6">
    <source>
        <dbReference type="ARBA" id="ARBA00022840"/>
    </source>
</evidence>
<evidence type="ECO:0000256" key="9">
    <source>
        <dbReference type="ARBA" id="ARBA00023242"/>
    </source>
</evidence>
<dbReference type="PROSITE" id="PS51194">
    <property type="entry name" value="HELICASE_CTER"/>
    <property type="match status" value="1"/>
</dbReference>
<dbReference type="SMART" id="SM00956">
    <property type="entry name" value="RQC"/>
    <property type="match status" value="1"/>
</dbReference>
<dbReference type="PROSITE" id="PS00690">
    <property type="entry name" value="DEAH_ATP_HELICASE"/>
    <property type="match status" value="1"/>
</dbReference>
<evidence type="ECO:0000256" key="12">
    <source>
        <dbReference type="SAM" id="MobiDB-lite"/>
    </source>
</evidence>
<dbReference type="GeneID" id="25261336"/>
<feature type="region of interest" description="Disordered" evidence="12">
    <location>
        <begin position="1348"/>
        <end position="1479"/>
    </location>
</feature>
<dbReference type="SUPFAM" id="SSF52540">
    <property type="entry name" value="P-loop containing nucleoside triphosphate hydrolases"/>
    <property type="match status" value="2"/>
</dbReference>
<evidence type="ECO:0000256" key="1">
    <source>
        <dbReference type="ARBA" id="ARBA00004123"/>
    </source>
</evidence>
<comment type="similarity">
    <text evidence="2">Belongs to the helicase family. RecQ subfamily.</text>
</comment>
<dbReference type="PANTHER" id="PTHR13710:SF153">
    <property type="entry name" value="RECQ-LIKE DNA HELICASE BLM"/>
    <property type="match status" value="1"/>
</dbReference>
<comment type="caution">
    <text evidence="16">The sequence shown here is derived from an EMBL/GenBank/DDBJ whole genome shotgun (WGS) entry which is preliminary data.</text>
</comment>
<accession>A0A066WKJ4</accession>
<dbReference type="FunFam" id="3.40.50.300:FF:000340">
    <property type="entry name" value="Bloom syndrome, RecQ helicase"/>
    <property type="match status" value="1"/>
</dbReference>
<feature type="compositionally biased region" description="Basic and acidic residues" evidence="12">
    <location>
        <begin position="1218"/>
        <end position="1228"/>
    </location>
</feature>
<feature type="compositionally biased region" description="Pro residues" evidence="12">
    <location>
        <begin position="1362"/>
        <end position="1372"/>
    </location>
</feature>
<evidence type="ECO:0000256" key="8">
    <source>
        <dbReference type="ARBA" id="ARBA00023235"/>
    </source>
</evidence>
<dbReference type="SUPFAM" id="SSF47819">
    <property type="entry name" value="HRDC-like"/>
    <property type="match status" value="1"/>
</dbReference>
<dbReference type="InterPro" id="IPR001650">
    <property type="entry name" value="Helicase_C-like"/>
</dbReference>
<feature type="compositionally biased region" description="Polar residues" evidence="12">
    <location>
        <begin position="1182"/>
        <end position="1192"/>
    </location>
</feature>
<feature type="compositionally biased region" description="Polar residues" evidence="12">
    <location>
        <begin position="183"/>
        <end position="194"/>
    </location>
</feature>
<feature type="region of interest" description="Disordered" evidence="12">
    <location>
        <begin position="1099"/>
        <end position="1256"/>
    </location>
</feature>
<dbReference type="SMART" id="SM00490">
    <property type="entry name" value="HELICc"/>
    <property type="match status" value="1"/>
</dbReference>
<dbReference type="GO" id="GO:0016787">
    <property type="term" value="F:hydrolase activity"/>
    <property type="evidence" value="ECO:0007669"/>
    <property type="project" value="UniProtKB-KW"/>
</dbReference>
<sequence>MLYERIQTEPVHPLRRPRDPQLHLSSSASSDLETRGSAQVIVPDSDEEAEGEELAEGEKENVPPGASVASRTPVNPVKQIGKMTTQRAQTPTSQPPSSFAFTEIPLAQLPTHELQAQLNERLRDKDRVMEQILAIIGGDAAPGADMGFLSHQRTYLTQRIGDLTREMEARKDASAYRRGNASDEVQTGGTTGSSRALVPDTPRRASRVAQDKSETQGKEKTLALVGSSSPLSQQERTSHGSGRYLQPRQPPDKAPSSPSLLKAPAGRDGPPLPGPSARAASRSSGSLGQPQEIGSSPPPVKKRKITPPSQPSSIVHVEIISSSSDGPQEPDALSGNDEARSFSRAYAQNATASSERHAMKGTTILQGGQPRPSGFRPAPMLPPQGRSAQQSSVHTASPSTRLQQQMRPPQVAAVVRQRPTQGQVHSDTYPVDDFDEAELAAMEEVERSVSHDGRTHVRQQPQPAQISAAVVAATPVPQAGPSRPCVSVAGGPSNPVVIRTSQQPPSRSNAANELHESRHDTLRSKLVYKFSADVCYVLTQTFKLQEFRHHQLDAINSTLKGKDVFCLMPTGGGKSLCYQLPALVNSGKTRGLTIVISPLLSLIHDQVRHLNALSIPALALTGDLSRTNRDLVFQELHRPDLICKLLYVTPELMSKSGQAKSVFTRLYEQNKLARFVVDEAHCVSQWGHDFRPDYKELRSLRTTYPTVPIMAMTATATKRVRLDVINVLRIQESVQLEQSFNRPNLHYEVRKKGAGSLLDVASFIKTKHSNECGIVYCLGRKQCEDVADKLTRQHDIPAKHYHAGLGKGDRVAFQTQWQAGDFKVMVATIAFGMGIDKGDVRFVVHHTVPQSLEGYYQETGRAGRDGKVSDCILYFAPRDISMVRKLISDGDASAHQKQQQMENLERVVQYCYNTYDCRRQQVLRYFDENFPPEDCHQTCDNCRRDSGELEEKDYTETAAQILKMIPALTGHVTLQHCVDVFRGSAKREIKDRGHDRSPYAGKGKPLDRTELERLFYILHSEKGIQEYTKTNSAGYVNAYIEPGTNADAIISGRHKVVMDVPKAKLNQPTAKGRRDPNANRPRIMMQPASMDEFMSIDDQQAARPTRKSTNPGPTYAVPDGDGEDDDDYQPSQSASSDPVPRNQRALESLRHTRASRAKYGRKNAPAEQNVVDASEAEEADDNGSQGKASTSTSKKKRPIKATPKRRANGLQIDDEEADRISSDEEPRTQRPMVIDVADLPSDDDEDDAPQTGAAQHEIHQQCYKMLLNVREKSATEAKCSPADILSDDHLQMLSINLPESKEQMDEVTDRRDAPLWQKYRIRFLGICRQFSDELGDAYYQQTQAVAAMAPPPPKAKQDSRLPPAPAPAPPRQLPSEPSSNRSVPDIHQFAFVPPDRSSGSVHRTNRKASSSSPTKGQPNATLLGPPAPAVPPKRANTNITPAAHKLKPHAPAFKSRPVASGGGIRAMPVSKTPSRLSRF</sequence>
<feature type="domain" description="HRDC" evidence="13">
    <location>
        <begin position="1256"/>
        <end position="1337"/>
    </location>
</feature>
<dbReference type="PROSITE" id="PS50967">
    <property type="entry name" value="HRDC"/>
    <property type="match status" value="1"/>
</dbReference>
<dbReference type="InterPro" id="IPR004589">
    <property type="entry name" value="DNA_helicase_ATP-dep_RecQ"/>
</dbReference>
<dbReference type="SMART" id="SM00487">
    <property type="entry name" value="DEXDc"/>
    <property type="match status" value="1"/>
</dbReference>
<dbReference type="InterPro" id="IPR011545">
    <property type="entry name" value="DEAD/DEAH_box_helicase_dom"/>
</dbReference>
<evidence type="ECO:0000259" key="14">
    <source>
        <dbReference type="PROSITE" id="PS51192"/>
    </source>
</evidence>
<reference evidence="16 17" key="1">
    <citation type="submission" date="2014-05" db="EMBL/GenBank/DDBJ databases">
        <title>Draft genome sequence of a rare smut relative, Tilletiaria anomala UBC 951.</title>
        <authorList>
            <consortium name="DOE Joint Genome Institute"/>
            <person name="Toome M."/>
            <person name="Kuo A."/>
            <person name="Henrissat B."/>
            <person name="Lipzen A."/>
            <person name="Tritt A."/>
            <person name="Yoshinaga Y."/>
            <person name="Zane M."/>
            <person name="Barry K."/>
            <person name="Grigoriev I.V."/>
            <person name="Spatafora J.W."/>
            <person name="Aimea M.C."/>
        </authorList>
    </citation>
    <scope>NUCLEOTIDE SEQUENCE [LARGE SCALE GENOMIC DNA]</scope>
    <source>
        <strain evidence="16 17">UBC 951</strain>
    </source>
</reference>
<dbReference type="EMBL" id="JMSN01000004">
    <property type="protein sequence ID" value="KDN53103.1"/>
    <property type="molecule type" value="Genomic_DNA"/>
</dbReference>
<name>A0A066WKJ4_TILAU</name>
<evidence type="ECO:0000256" key="11">
    <source>
        <dbReference type="ARBA" id="ARBA00034808"/>
    </source>
</evidence>
<dbReference type="GO" id="GO:0009378">
    <property type="term" value="F:four-way junction helicase activity"/>
    <property type="evidence" value="ECO:0007669"/>
    <property type="project" value="TreeGrafter"/>
</dbReference>
<evidence type="ECO:0000259" key="13">
    <source>
        <dbReference type="PROSITE" id="PS50967"/>
    </source>
</evidence>
<evidence type="ECO:0000313" key="17">
    <source>
        <dbReference type="Proteomes" id="UP000027361"/>
    </source>
</evidence>
<keyword evidence="8" id="KW-0413">Isomerase</keyword>
<keyword evidence="4" id="KW-0378">Hydrolase</keyword>
<organism evidence="16 17">
    <name type="scientific">Tilletiaria anomala (strain ATCC 24038 / CBS 436.72 / UBC 951)</name>
    <dbReference type="NCBI Taxonomy" id="1037660"/>
    <lineage>
        <taxon>Eukaryota</taxon>
        <taxon>Fungi</taxon>
        <taxon>Dikarya</taxon>
        <taxon>Basidiomycota</taxon>
        <taxon>Ustilaginomycotina</taxon>
        <taxon>Exobasidiomycetes</taxon>
        <taxon>Georgefischeriales</taxon>
        <taxon>Tilletiariaceae</taxon>
        <taxon>Tilletiaria</taxon>
    </lineage>
</organism>
<dbReference type="GO" id="GO:0003677">
    <property type="term" value="F:DNA binding"/>
    <property type="evidence" value="ECO:0007669"/>
    <property type="project" value="UniProtKB-KW"/>
</dbReference>
<feature type="compositionally biased region" description="Basic and acidic residues" evidence="12">
    <location>
        <begin position="209"/>
        <end position="221"/>
    </location>
</feature>
<feature type="region of interest" description="Disordered" evidence="12">
    <location>
        <begin position="1"/>
        <end position="97"/>
    </location>
</feature>
<dbReference type="STRING" id="1037660.A0A066WKJ4"/>
<dbReference type="RefSeq" id="XP_013245942.1">
    <property type="nucleotide sequence ID" value="XM_013390488.1"/>
</dbReference>
<dbReference type="InterPro" id="IPR027417">
    <property type="entry name" value="P-loop_NTPase"/>
</dbReference>
<comment type="catalytic activity">
    <reaction evidence="10">
        <text>Couples ATP hydrolysis with the unwinding of duplex DNA by translocating in the 3'-5' direction.</text>
        <dbReference type="EC" id="5.6.2.4"/>
    </reaction>
</comment>
<feature type="compositionally biased region" description="Low complexity" evidence="12">
    <location>
        <begin position="312"/>
        <end position="324"/>
    </location>
</feature>
<dbReference type="GO" id="GO:0031422">
    <property type="term" value="C:RecQ family helicase-topoisomerase III complex"/>
    <property type="evidence" value="ECO:0007669"/>
    <property type="project" value="UniProtKB-ARBA"/>
</dbReference>
<dbReference type="GO" id="GO:0000729">
    <property type="term" value="P:DNA double-strand break processing"/>
    <property type="evidence" value="ECO:0007669"/>
    <property type="project" value="UniProtKB-ARBA"/>
</dbReference>
<dbReference type="GO" id="GO:0043138">
    <property type="term" value="F:3'-5' DNA helicase activity"/>
    <property type="evidence" value="ECO:0007669"/>
    <property type="project" value="UniProtKB-EC"/>
</dbReference>
<evidence type="ECO:0000256" key="7">
    <source>
        <dbReference type="ARBA" id="ARBA00023125"/>
    </source>
</evidence>
<dbReference type="Gene3D" id="1.10.150.80">
    <property type="entry name" value="HRDC domain"/>
    <property type="match status" value="1"/>
</dbReference>
<dbReference type="GO" id="GO:0006260">
    <property type="term" value="P:DNA replication"/>
    <property type="evidence" value="ECO:0007669"/>
    <property type="project" value="InterPro"/>
</dbReference>
<feature type="compositionally biased region" description="Low complexity" evidence="12">
    <location>
        <begin position="275"/>
        <end position="288"/>
    </location>
</feature>
<dbReference type="Pfam" id="PF16124">
    <property type="entry name" value="RecQ_Zn_bind"/>
    <property type="match status" value="1"/>
</dbReference>
<evidence type="ECO:0000256" key="3">
    <source>
        <dbReference type="ARBA" id="ARBA00022741"/>
    </source>
</evidence>
<dbReference type="InterPro" id="IPR018982">
    <property type="entry name" value="RQC_domain"/>
</dbReference>
<dbReference type="HOGENOM" id="CLU_249754_0_0_1"/>
<dbReference type="OrthoDB" id="10261556at2759"/>
<keyword evidence="9" id="KW-0539">Nucleus</keyword>
<keyword evidence="6" id="KW-0067">ATP-binding</keyword>
<evidence type="ECO:0000256" key="5">
    <source>
        <dbReference type="ARBA" id="ARBA00022806"/>
    </source>
</evidence>
<dbReference type="InParanoid" id="A0A066WKJ4"/>
<protein>
    <recommendedName>
        <fullName evidence="11">DNA 3'-5' helicase</fullName>
        <ecNumber evidence="11">5.6.2.4</ecNumber>
    </recommendedName>
</protein>
<dbReference type="GO" id="GO:0000724">
    <property type="term" value="P:double-strand break repair via homologous recombination"/>
    <property type="evidence" value="ECO:0007669"/>
    <property type="project" value="TreeGrafter"/>
</dbReference>
<proteinExistence type="inferred from homology"/>
<dbReference type="Pfam" id="PF00271">
    <property type="entry name" value="Helicase_C"/>
    <property type="match status" value="1"/>
</dbReference>
<dbReference type="Gene3D" id="3.40.50.300">
    <property type="entry name" value="P-loop containing nucleotide triphosphate hydrolases"/>
    <property type="match status" value="2"/>
</dbReference>
<dbReference type="PROSITE" id="PS51192">
    <property type="entry name" value="HELICASE_ATP_BIND_1"/>
    <property type="match status" value="1"/>
</dbReference>
<feature type="compositionally biased region" description="Basic residues" evidence="12">
    <location>
        <begin position="1193"/>
        <end position="1207"/>
    </location>
</feature>
<dbReference type="GO" id="GO:0005634">
    <property type="term" value="C:nucleus"/>
    <property type="evidence" value="ECO:0007669"/>
    <property type="project" value="UniProtKB-SubCell"/>
</dbReference>
<dbReference type="Pfam" id="PF09382">
    <property type="entry name" value="RQC"/>
    <property type="match status" value="1"/>
</dbReference>
<feature type="region of interest" description="Disordered" evidence="12">
    <location>
        <begin position="170"/>
        <end position="408"/>
    </location>
</feature>
<dbReference type="EC" id="5.6.2.4" evidence="11"/>
<dbReference type="InterPro" id="IPR010997">
    <property type="entry name" value="HRDC-like_sf"/>
</dbReference>
<evidence type="ECO:0000259" key="15">
    <source>
        <dbReference type="PROSITE" id="PS51194"/>
    </source>
</evidence>
<feature type="region of interest" description="Disordered" evidence="12">
    <location>
        <begin position="1061"/>
        <end position="1082"/>
    </location>
</feature>
<dbReference type="FunFam" id="3.40.50.300:FF:000296">
    <property type="entry name" value="ATP-dependent DNA helicase RecQ"/>
    <property type="match status" value="1"/>
</dbReference>
<dbReference type="GO" id="GO:0005524">
    <property type="term" value="F:ATP binding"/>
    <property type="evidence" value="ECO:0007669"/>
    <property type="project" value="UniProtKB-KW"/>
</dbReference>
<dbReference type="Gene3D" id="1.10.10.10">
    <property type="entry name" value="Winged helix-like DNA-binding domain superfamily/Winged helix DNA-binding domain"/>
    <property type="match status" value="1"/>
</dbReference>
<dbReference type="Proteomes" id="UP000027361">
    <property type="component" value="Unassembled WGS sequence"/>
</dbReference>
<evidence type="ECO:0000256" key="4">
    <source>
        <dbReference type="ARBA" id="ARBA00022801"/>
    </source>
</evidence>
<evidence type="ECO:0000256" key="10">
    <source>
        <dbReference type="ARBA" id="ARBA00034617"/>
    </source>
</evidence>
<dbReference type="Pfam" id="PF00270">
    <property type="entry name" value="DEAD"/>
    <property type="match status" value="1"/>
</dbReference>
<dbReference type="PANTHER" id="PTHR13710">
    <property type="entry name" value="DNA HELICASE RECQ FAMILY MEMBER"/>
    <property type="match status" value="1"/>
</dbReference>
<keyword evidence="17" id="KW-1185">Reference proteome</keyword>
<feature type="compositionally biased region" description="Polar residues" evidence="12">
    <location>
        <begin position="226"/>
        <end position="235"/>
    </location>
</feature>
<evidence type="ECO:0000313" key="16">
    <source>
        <dbReference type="EMBL" id="KDN53103.1"/>
    </source>
</evidence>
<dbReference type="NCBIfam" id="TIGR00614">
    <property type="entry name" value="recQ_fam"/>
    <property type="match status" value="1"/>
</dbReference>
<feature type="compositionally biased region" description="Polar residues" evidence="12">
    <location>
        <begin position="82"/>
        <end position="97"/>
    </location>
</feature>
<dbReference type="InterPro" id="IPR002121">
    <property type="entry name" value="HRDC_dom"/>
</dbReference>
<dbReference type="GO" id="GO:0031573">
    <property type="term" value="P:mitotic intra-S DNA damage checkpoint signaling"/>
    <property type="evidence" value="ECO:0007669"/>
    <property type="project" value="UniProtKB-ARBA"/>
</dbReference>
<dbReference type="InterPro" id="IPR032284">
    <property type="entry name" value="RecQ_Zn-bd"/>
</dbReference>
<dbReference type="InterPro" id="IPR002464">
    <property type="entry name" value="DNA/RNA_helicase_DEAH_CS"/>
</dbReference>
<dbReference type="CDD" id="cd17920">
    <property type="entry name" value="DEXHc_RecQ"/>
    <property type="match status" value="1"/>
</dbReference>
<keyword evidence="5 16" id="KW-0347">Helicase</keyword>
<keyword evidence="3" id="KW-0547">Nucleotide-binding</keyword>